<dbReference type="EMBL" id="CAXLJM020000062">
    <property type="protein sequence ID" value="CAL8120249.1"/>
    <property type="molecule type" value="Genomic_DNA"/>
</dbReference>
<accession>A0ABP1R5X6</accession>
<organism evidence="4 5">
    <name type="scientific">Orchesella dallaii</name>
    <dbReference type="NCBI Taxonomy" id="48710"/>
    <lineage>
        <taxon>Eukaryota</taxon>
        <taxon>Metazoa</taxon>
        <taxon>Ecdysozoa</taxon>
        <taxon>Arthropoda</taxon>
        <taxon>Hexapoda</taxon>
        <taxon>Collembola</taxon>
        <taxon>Entomobryomorpha</taxon>
        <taxon>Entomobryoidea</taxon>
        <taxon>Orchesellidae</taxon>
        <taxon>Orchesellinae</taxon>
        <taxon>Orchesella</taxon>
    </lineage>
</organism>
<keyword evidence="5" id="KW-1185">Reference proteome</keyword>
<comment type="caution">
    <text evidence="4">The sequence shown here is derived from an EMBL/GenBank/DDBJ whole genome shotgun (WGS) entry which is preliminary data.</text>
</comment>
<dbReference type="InterPro" id="IPR004302">
    <property type="entry name" value="Cellulose/chitin-bd_N"/>
</dbReference>
<reference evidence="4 5" key="1">
    <citation type="submission" date="2024-08" db="EMBL/GenBank/DDBJ databases">
        <authorList>
            <person name="Cucini C."/>
            <person name="Frati F."/>
        </authorList>
    </citation>
    <scope>NUCLEOTIDE SEQUENCE [LARGE SCALE GENOMIC DNA]</scope>
</reference>
<sequence>MEGKVGRQMTREKMLHANNMALDKAIMELNVLRARMKQGENKILADTTKMAQEGQKEAVKTMTTDLVKLILNSNKVLAMVVNLQVVSTQIQSLRSPFAMSETMRGVTKEMKKLNRKLKLPQIQKILQEFEKQSEIMGMKEEMMNDAMDDALGDEDDEGHSYTDVTQILDGIDLQLKDQLSGLPSASGNLANASLREPVATSGSDSDAKVLAEMLRKNKRALEKAVRKLDKVRAYIEQEEMEIIDDIQEKEKEGQTYAAKIMDDDLMQSMAISNRLLIMGVDMLAISTKLQSIRSPLAMSEVMRGVTKDMRDMNRQLKVPQIQKILQELEKESEIMDIKEEMTNHAMDDALGDAIDDQQSDAVVTQILDGFGLQLEDQLSGLPFASGNLTNPSQREPVRAGSWMIQSKFKMDMERLFGRGKTLDTIRKYKLALNKAIRDLDRERTFMEQSQMHDIDAIRSAEQIYLVKIYAKNIVYSRAYAKKINLMRAYIQAVAMKVQTLRSVTAMAEAMRDVTKAMRKMSRELRSSSIDKILQEFEKQSETIDVKEEIMNDAMDDALEYEYDEEKTDAIVTQVLNELGLRLKDPLSGLPSVSGNLANLSQREPVPVAAPFPKAAGHGRMMNPPARNTMWRFGFPSPVNYNDNELFCGGVKVHQIDNQGKCGLCGDEYKMSMPRPHETGGKFGNAIITRRYYSGQKISVRIELTSNHMGYFAFRVCPMNFYETECVGQEKMDRNTLLIRLQNGTVVPRFIIETTEKSSTFDMELLLPRALNCSRCALQWHYKTGNSWGVCEDGSEGLGCGPQETFINCADVSITPLPAASRYWLDPKLTSSPRSNPYRKYYRDQSRPGAPMTALAMRFQRCVAIDNTAKNPGMDETCQNRCMRYPPDCPPDTCKCVNDVKAIGLFAKRPMANQWCLDQCNVYPPKKCDETKCLVEYITWSAYQ</sequence>
<dbReference type="Proteomes" id="UP001642540">
    <property type="component" value="Unassembled WGS sequence"/>
</dbReference>
<evidence type="ECO:0000256" key="1">
    <source>
        <dbReference type="ARBA" id="ARBA00006190"/>
    </source>
</evidence>
<proteinExistence type="inferred from homology"/>
<dbReference type="Gene3D" id="6.10.140.1230">
    <property type="match status" value="3"/>
</dbReference>
<protein>
    <recommendedName>
        <fullName evidence="3">Chitin-binding type-4 domain-containing protein</fullName>
    </recommendedName>
</protein>
<evidence type="ECO:0000259" key="3">
    <source>
        <dbReference type="Pfam" id="PF03067"/>
    </source>
</evidence>
<dbReference type="PANTHER" id="PTHR10476">
    <property type="entry name" value="CHARGED MULTIVESICULAR BODY PROTEIN"/>
    <property type="match status" value="1"/>
</dbReference>
<keyword evidence="2" id="KW-0175">Coiled coil</keyword>
<evidence type="ECO:0000313" key="5">
    <source>
        <dbReference type="Proteomes" id="UP001642540"/>
    </source>
</evidence>
<feature type="coiled-coil region" evidence="2">
    <location>
        <begin position="211"/>
        <end position="241"/>
    </location>
</feature>
<dbReference type="Pfam" id="PF03357">
    <property type="entry name" value="Snf7"/>
    <property type="match status" value="3"/>
</dbReference>
<dbReference type="InterPro" id="IPR005024">
    <property type="entry name" value="Snf7_fam"/>
</dbReference>
<feature type="domain" description="Chitin-binding type-4" evidence="3">
    <location>
        <begin position="617"/>
        <end position="811"/>
    </location>
</feature>
<comment type="similarity">
    <text evidence="1">Belongs to the SNF7 family.</text>
</comment>
<evidence type="ECO:0000256" key="2">
    <source>
        <dbReference type="SAM" id="Coils"/>
    </source>
</evidence>
<evidence type="ECO:0000313" key="4">
    <source>
        <dbReference type="EMBL" id="CAL8120249.1"/>
    </source>
</evidence>
<gene>
    <name evidence="4" type="ORF">ODALV1_LOCUS18921</name>
</gene>
<dbReference type="Pfam" id="PF03067">
    <property type="entry name" value="LPMO_10"/>
    <property type="match status" value="1"/>
</dbReference>
<name>A0ABP1R5X6_9HEXA</name>